<comment type="similarity">
    <text evidence="1">Belongs to the peptidase S33 family.</text>
</comment>
<protein>
    <submittedName>
        <fullName evidence="5">Alpha/beta fold hydrolase</fullName>
    </submittedName>
</protein>
<feature type="domain" description="AB hydrolase-1" evidence="4">
    <location>
        <begin position="91"/>
        <end position="200"/>
    </location>
</feature>
<dbReference type="RefSeq" id="WP_378575633.1">
    <property type="nucleotide sequence ID" value="NZ_JBHSFQ010000015.1"/>
</dbReference>
<reference evidence="6" key="1">
    <citation type="journal article" date="2019" name="Int. J. Syst. Evol. Microbiol.">
        <title>The Global Catalogue of Microorganisms (GCM) 10K type strain sequencing project: providing services to taxonomists for standard genome sequencing and annotation.</title>
        <authorList>
            <consortium name="The Broad Institute Genomics Platform"/>
            <consortium name="The Broad Institute Genome Sequencing Center for Infectious Disease"/>
            <person name="Wu L."/>
            <person name="Ma J."/>
        </authorList>
    </citation>
    <scope>NUCLEOTIDE SEQUENCE [LARGE SCALE GENOMIC DNA]</scope>
    <source>
        <strain evidence="6">XZYJ18</strain>
    </source>
</reference>
<dbReference type="Pfam" id="PF00561">
    <property type="entry name" value="Abhydrolase_1"/>
    <property type="match status" value="1"/>
</dbReference>
<evidence type="ECO:0000259" key="4">
    <source>
        <dbReference type="Pfam" id="PF00561"/>
    </source>
</evidence>
<dbReference type="Gene3D" id="3.40.50.1820">
    <property type="entry name" value="alpha/beta hydrolase"/>
    <property type="match status" value="1"/>
</dbReference>
<name>A0ABV9DX81_9ACTN</name>
<feature type="signal peptide" evidence="3">
    <location>
        <begin position="1"/>
        <end position="19"/>
    </location>
</feature>
<keyword evidence="6" id="KW-1185">Reference proteome</keyword>
<gene>
    <name evidence="5" type="ORF">ACFO4E_16145</name>
</gene>
<dbReference type="PRINTS" id="PR00793">
    <property type="entry name" value="PROAMNOPTASE"/>
</dbReference>
<evidence type="ECO:0000313" key="6">
    <source>
        <dbReference type="Proteomes" id="UP001595923"/>
    </source>
</evidence>
<dbReference type="GO" id="GO:0016787">
    <property type="term" value="F:hydrolase activity"/>
    <property type="evidence" value="ECO:0007669"/>
    <property type="project" value="UniProtKB-KW"/>
</dbReference>
<organism evidence="5 6">
    <name type="scientific">Nocardiopsis mangrovi</name>
    <dbReference type="NCBI Taxonomy" id="1179818"/>
    <lineage>
        <taxon>Bacteria</taxon>
        <taxon>Bacillati</taxon>
        <taxon>Actinomycetota</taxon>
        <taxon>Actinomycetes</taxon>
        <taxon>Streptosporangiales</taxon>
        <taxon>Nocardiopsidaceae</taxon>
        <taxon>Nocardiopsis</taxon>
    </lineage>
</organism>
<dbReference type="InterPro" id="IPR000073">
    <property type="entry name" value="AB_hydrolase_1"/>
</dbReference>
<dbReference type="PANTHER" id="PTHR43798:SF5">
    <property type="entry name" value="MONOACYLGLYCEROL LIPASE ABHD6"/>
    <property type="match status" value="1"/>
</dbReference>
<dbReference type="PROSITE" id="PS51257">
    <property type="entry name" value="PROKAR_LIPOPROTEIN"/>
    <property type="match status" value="1"/>
</dbReference>
<dbReference type="PANTHER" id="PTHR43798">
    <property type="entry name" value="MONOACYLGLYCEROL LIPASE"/>
    <property type="match status" value="1"/>
</dbReference>
<dbReference type="SUPFAM" id="SSF53474">
    <property type="entry name" value="alpha/beta-Hydrolases"/>
    <property type="match status" value="1"/>
</dbReference>
<keyword evidence="2 5" id="KW-0378">Hydrolase</keyword>
<dbReference type="InterPro" id="IPR002410">
    <property type="entry name" value="Peptidase_S33"/>
</dbReference>
<evidence type="ECO:0000256" key="3">
    <source>
        <dbReference type="SAM" id="SignalP"/>
    </source>
</evidence>
<dbReference type="PRINTS" id="PR00111">
    <property type="entry name" value="ABHYDROLASE"/>
</dbReference>
<keyword evidence="3" id="KW-0732">Signal</keyword>
<feature type="chain" id="PRO_5045966994" evidence="3">
    <location>
        <begin position="20"/>
        <end position="316"/>
    </location>
</feature>
<proteinExistence type="inferred from homology"/>
<evidence type="ECO:0000256" key="1">
    <source>
        <dbReference type="ARBA" id="ARBA00010088"/>
    </source>
</evidence>
<dbReference type="EMBL" id="JBHSFQ010000015">
    <property type="protein sequence ID" value="MFC4563396.1"/>
    <property type="molecule type" value="Genomic_DNA"/>
</dbReference>
<comment type="caution">
    <text evidence="5">The sequence shown here is derived from an EMBL/GenBank/DDBJ whole genome shotgun (WGS) entry which is preliminary data.</text>
</comment>
<accession>A0ABV9DX81</accession>
<sequence>MTRTNIGRSAAIVLSCAVAGVGLVGCSAEDFGESVGEAAGEFGEAAGEAAEGVGEAAGGAAEDMVNGTEKITAGDYSVNVSCSGDPVADRPVVVLLHGGGDDLTAMAGLQETLSADGRVCSYDRLGAGASDRPAGPQDYADIGETLTAVLDEVAGGRPAVLAGHSMGGLIAARYAPDHQDRVGGLVLLDSTSPTAVADLEARIPEDASGPAGDLRAQTLAIYGGENPEQLVFTDGEVESAGDIPTQVIQHGQQYLAEVPEYGQGLEEDWTKGQEDWLGVSGNSELSTAENSGHYIYVDEPEVAVEAIDLVTTQATG</sequence>
<dbReference type="Proteomes" id="UP001595923">
    <property type="component" value="Unassembled WGS sequence"/>
</dbReference>
<evidence type="ECO:0000256" key="2">
    <source>
        <dbReference type="ARBA" id="ARBA00022801"/>
    </source>
</evidence>
<evidence type="ECO:0000313" key="5">
    <source>
        <dbReference type="EMBL" id="MFC4563396.1"/>
    </source>
</evidence>
<dbReference type="InterPro" id="IPR050266">
    <property type="entry name" value="AB_hydrolase_sf"/>
</dbReference>
<dbReference type="InterPro" id="IPR029058">
    <property type="entry name" value="AB_hydrolase_fold"/>
</dbReference>